<dbReference type="InterPro" id="IPR019286">
    <property type="entry name" value="DUF2339_TM"/>
</dbReference>
<name>A0A941FAV1_9BACT</name>
<gene>
    <name evidence="2" type="ORF">KDU71_19295</name>
</gene>
<comment type="caution">
    <text evidence="2">The sequence shown here is derived from an EMBL/GenBank/DDBJ whole genome shotgun (WGS) entry which is preliminary data.</text>
</comment>
<reference evidence="2" key="1">
    <citation type="journal article" date="2018" name="Int. J. Syst. Evol. Microbiol.">
        <title>Carboxylicivirga sediminis sp. nov., isolated from coastal sediment.</title>
        <authorList>
            <person name="Wang F.Q."/>
            <person name="Ren L.H."/>
            <person name="Zou R.J."/>
            <person name="Sun Y.Z."/>
            <person name="Liu X.J."/>
            <person name="Jiang F."/>
            <person name="Liu L.J."/>
        </authorList>
    </citation>
    <scope>NUCLEOTIDE SEQUENCE</scope>
    <source>
        <strain evidence="2">JR1</strain>
    </source>
</reference>
<feature type="transmembrane region" description="Helical" evidence="1">
    <location>
        <begin position="144"/>
        <end position="162"/>
    </location>
</feature>
<feature type="transmembrane region" description="Helical" evidence="1">
    <location>
        <begin position="458"/>
        <end position="478"/>
    </location>
</feature>
<keyword evidence="3" id="KW-1185">Reference proteome</keyword>
<keyword evidence="1" id="KW-1133">Transmembrane helix</keyword>
<feature type="transmembrane region" description="Helical" evidence="1">
    <location>
        <begin position="484"/>
        <end position="503"/>
    </location>
</feature>
<feature type="transmembrane region" description="Helical" evidence="1">
    <location>
        <begin position="39"/>
        <end position="57"/>
    </location>
</feature>
<dbReference type="RefSeq" id="WP_212192749.1">
    <property type="nucleotide sequence ID" value="NZ_JAGTAR010000038.1"/>
</dbReference>
<feature type="transmembrane region" description="Helical" evidence="1">
    <location>
        <begin position="93"/>
        <end position="114"/>
    </location>
</feature>
<proteinExistence type="predicted"/>
<feature type="transmembrane region" description="Helical" evidence="1">
    <location>
        <begin position="399"/>
        <end position="419"/>
    </location>
</feature>
<organism evidence="2 3">
    <name type="scientific">Carboxylicivirga sediminis</name>
    <dbReference type="NCBI Taxonomy" id="2006564"/>
    <lineage>
        <taxon>Bacteria</taxon>
        <taxon>Pseudomonadati</taxon>
        <taxon>Bacteroidota</taxon>
        <taxon>Bacteroidia</taxon>
        <taxon>Marinilabiliales</taxon>
        <taxon>Marinilabiliaceae</taxon>
        <taxon>Carboxylicivirga</taxon>
    </lineage>
</organism>
<feature type="transmembrane region" description="Helical" evidence="1">
    <location>
        <begin position="121"/>
        <end position="138"/>
    </location>
</feature>
<feature type="transmembrane region" description="Helical" evidence="1">
    <location>
        <begin position="281"/>
        <end position="299"/>
    </location>
</feature>
<feature type="transmembrane region" description="Helical" evidence="1">
    <location>
        <begin position="193"/>
        <end position="215"/>
    </location>
</feature>
<sequence length="529" mass="60272">MIELIKKHWITTLGILFLFSSFTYFLKIVFENNWFPAELRVLSGFTIGLTLLFAGFSNYRKNQLNTCQLLAGTGMSVVYATFSYVAFSTSLNWPYNITFISVLSLTALTTFMSYRYDLRGLIFISIMGGLLSPLFMKAEPHHDWLLFAYVLILNVGALYVSISKRWIELRAMAFAITVLIYATYFIYFDPLTWGRPFFYAASLFATYMGGIIFASYYEKDRFTGSNLYLSLINAMLFIFWSIYILGSFEITFTIPLLIVGLGFMATSSFIYYLSDKKPFPAIIYTCLGLLLFAISASNIQPMSIYGLEYVFTTLLWLLVVISTYSIGRFTKTFELIYVSYAAWLMLIIYWFTVAWDVQWIELFGVKYLPFFNAGALTWMALAAFGFYGSKVEQAKSPNLSTMMAIAANIIVAGLVTIQIKNLWIAYDITFMSRSLAISFSYIIYALFIFAWGAHTRAAAFRVMGSLVLIITTAKVFFWDISGDASISKMLFLSIIGLLTLGIARINKYWLDKEKAEAEANKQPFTPEHD</sequence>
<evidence type="ECO:0000313" key="3">
    <source>
        <dbReference type="Proteomes" id="UP000679220"/>
    </source>
</evidence>
<feature type="transmembrane region" description="Helical" evidence="1">
    <location>
        <begin position="335"/>
        <end position="355"/>
    </location>
</feature>
<feature type="transmembrane region" description="Helical" evidence="1">
    <location>
        <begin position="305"/>
        <end position="326"/>
    </location>
</feature>
<accession>A0A941FAV1</accession>
<dbReference type="AlphaFoldDB" id="A0A941FAV1"/>
<dbReference type="PANTHER" id="PTHR38434:SF1">
    <property type="entry name" value="BLL2549 PROTEIN"/>
    <property type="match status" value="1"/>
</dbReference>
<feature type="transmembrane region" description="Helical" evidence="1">
    <location>
        <begin position="431"/>
        <end position="451"/>
    </location>
</feature>
<evidence type="ECO:0000313" key="2">
    <source>
        <dbReference type="EMBL" id="MBR8537725.1"/>
    </source>
</evidence>
<dbReference type="Proteomes" id="UP000679220">
    <property type="component" value="Unassembled WGS sequence"/>
</dbReference>
<keyword evidence="1" id="KW-0472">Membrane</keyword>
<dbReference type="Pfam" id="PF10101">
    <property type="entry name" value="DUF2339"/>
    <property type="match status" value="1"/>
</dbReference>
<feature type="transmembrane region" description="Helical" evidence="1">
    <location>
        <begin position="69"/>
        <end position="87"/>
    </location>
</feature>
<feature type="transmembrane region" description="Helical" evidence="1">
    <location>
        <begin position="367"/>
        <end position="387"/>
    </location>
</feature>
<feature type="transmembrane region" description="Helical" evidence="1">
    <location>
        <begin position="169"/>
        <end position="187"/>
    </location>
</feature>
<feature type="transmembrane region" description="Helical" evidence="1">
    <location>
        <begin position="9"/>
        <end position="27"/>
    </location>
</feature>
<keyword evidence="1" id="KW-0812">Transmembrane</keyword>
<dbReference type="PANTHER" id="PTHR38434">
    <property type="entry name" value="BLL2549 PROTEIN"/>
    <property type="match status" value="1"/>
</dbReference>
<protein>
    <submittedName>
        <fullName evidence="2">DUF2339 domain-containing protein</fullName>
    </submittedName>
</protein>
<dbReference type="EMBL" id="JAGTAR010000038">
    <property type="protein sequence ID" value="MBR8537725.1"/>
    <property type="molecule type" value="Genomic_DNA"/>
</dbReference>
<feature type="transmembrane region" description="Helical" evidence="1">
    <location>
        <begin position="227"/>
        <end position="246"/>
    </location>
</feature>
<feature type="transmembrane region" description="Helical" evidence="1">
    <location>
        <begin position="252"/>
        <end position="274"/>
    </location>
</feature>
<reference evidence="2" key="2">
    <citation type="submission" date="2021-04" db="EMBL/GenBank/DDBJ databases">
        <authorList>
            <person name="Zhang T."/>
            <person name="Zhang Y."/>
            <person name="Lu D."/>
            <person name="Zuo D."/>
            <person name="Du Z."/>
        </authorList>
    </citation>
    <scope>NUCLEOTIDE SEQUENCE</scope>
    <source>
        <strain evidence="2">JR1</strain>
    </source>
</reference>
<evidence type="ECO:0000256" key="1">
    <source>
        <dbReference type="SAM" id="Phobius"/>
    </source>
</evidence>